<comment type="caution">
    <text evidence="2">The sequence shown here is derived from an EMBL/GenBank/DDBJ whole genome shotgun (WGS) entry which is preliminary data.</text>
</comment>
<dbReference type="PANTHER" id="PTHR47723:SF19">
    <property type="entry name" value="POLYNUCLEOTIDYL TRANSFERASE, RIBONUCLEASE H-LIKE SUPERFAMILY PROTEIN"/>
    <property type="match status" value="1"/>
</dbReference>
<reference evidence="2" key="1">
    <citation type="submission" date="2022-08" db="EMBL/GenBank/DDBJ databases">
        <authorList>
            <person name="Gutierrez-Valencia J."/>
        </authorList>
    </citation>
    <scope>NUCLEOTIDE SEQUENCE</scope>
</reference>
<dbReference type="InterPro" id="IPR044730">
    <property type="entry name" value="RNase_H-like_dom_plant"/>
</dbReference>
<proteinExistence type="predicted"/>
<accession>A0AAV0P4A2</accession>
<dbReference type="AlphaFoldDB" id="A0AAV0P4A2"/>
<dbReference type="InterPro" id="IPR002156">
    <property type="entry name" value="RNaseH_domain"/>
</dbReference>
<dbReference type="CDD" id="cd06222">
    <property type="entry name" value="RNase_H_like"/>
    <property type="match status" value="1"/>
</dbReference>
<gene>
    <name evidence="2" type="ORF">LITE_LOCUS36508</name>
</gene>
<dbReference type="GO" id="GO:0004523">
    <property type="term" value="F:RNA-DNA hybrid ribonuclease activity"/>
    <property type="evidence" value="ECO:0007669"/>
    <property type="project" value="InterPro"/>
</dbReference>
<evidence type="ECO:0000259" key="1">
    <source>
        <dbReference type="Pfam" id="PF13456"/>
    </source>
</evidence>
<evidence type="ECO:0000313" key="2">
    <source>
        <dbReference type="EMBL" id="CAI0465203.1"/>
    </source>
</evidence>
<dbReference type="GO" id="GO:0003676">
    <property type="term" value="F:nucleic acid binding"/>
    <property type="evidence" value="ECO:0007669"/>
    <property type="project" value="InterPro"/>
</dbReference>
<dbReference type="PANTHER" id="PTHR47723">
    <property type="entry name" value="OS05G0353850 PROTEIN"/>
    <property type="match status" value="1"/>
</dbReference>
<keyword evidence="3" id="KW-1185">Reference proteome</keyword>
<name>A0AAV0P4A2_9ROSI</name>
<dbReference type="EMBL" id="CAMGYJ010000008">
    <property type="protein sequence ID" value="CAI0465203.1"/>
    <property type="molecule type" value="Genomic_DNA"/>
</dbReference>
<dbReference type="Proteomes" id="UP001154282">
    <property type="component" value="Unassembled WGS sequence"/>
</dbReference>
<sequence>MGLQLASNMQMSNLILESDCLSLIQKLNSQIRIETEVGVVIRNIKRMMMYLGADSYKYIKREANGAAHMMAHSMTIWDERLRMVEEEARNAQSYREALLKYCGVDIEY</sequence>
<dbReference type="Pfam" id="PF13456">
    <property type="entry name" value="RVT_3"/>
    <property type="match status" value="1"/>
</dbReference>
<protein>
    <recommendedName>
        <fullName evidence="1">RNase H type-1 domain-containing protein</fullName>
    </recommendedName>
</protein>
<feature type="domain" description="RNase H type-1" evidence="1">
    <location>
        <begin position="1"/>
        <end position="73"/>
    </location>
</feature>
<dbReference type="InterPro" id="IPR053151">
    <property type="entry name" value="RNase_H-like"/>
</dbReference>
<organism evidence="2 3">
    <name type="scientific">Linum tenue</name>
    <dbReference type="NCBI Taxonomy" id="586396"/>
    <lineage>
        <taxon>Eukaryota</taxon>
        <taxon>Viridiplantae</taxon>
        <taxon>Streptophyta</taxon>
        <taxon>Embryophyta</taxon>
        <taxon>Tracheophyta</taxon>
        <taxon>Spermatophyta</taxon>
        <taxon>Magnoliopsida</taxon>
        <taxon>eudicotyledons</taxon>
        <taxon>Gunneridae</taxon>
        <taxon>Pentapetalae</taxon>
        <taxon>rosids</taxon>
        <taxon>fabids</taxon>
        <taxon>Malpighiales</taxon>
        <taxon>Linaceae</taxon>
        <taxon>Linum</taxon>
    </lineage>
</organism>
<evidence type="ECO:0000313" key="3">
    <source>
        <dbReference type="Proteomes" id="UP001154282"/>
    </source>
</evidence>